<evidence type="ECO:0000256" key="5">
    <source>
        <dbReference type="ARBA" id="ARBA00012699"/>
    </source>
</evidence>
<evidence type="ECO:0000256" key="3">
    <source>
        <dbReference type="ARBA" id="ARBA00004991"/>
    </source>
</evidence>
<dbReference type="AlphaFoldDB" id="A8BXJ1"/>
<comment type="caution">
    <text evidence="11">The sequence shown here is derived from an EMBL/GenBank/DDBJ whole genome shotgun (WGS) entry which is preliminary data.</text>
</comment>
<dbReference type="Gene3D" id="3.90.550.10">
    <property type="entry name" value="Spore Coat Polysaccharide Biosynthesis Protein SpsA, Chain A"/>
    <property type="match status" value="1"/>
</dbReference>
<keyword evidence="9" id="KW-1133">Transmembrane helix</keyword>
<evidence type="ECO:0000256" key="10">
    <source>
        <dbReference type="ARBA" id="ARBA00023136"/>
    </source>
</evidence>
<comment type="pathway">
    <text evidence="2">Lipid metabolism; sphingolipid metabolism.</text>
</comment>
<proteinExistence type="inferred from homology"/>
<dbReference type="InterPro" id="IPR029044">
    <property type="entry name" value="Nucleotide-diphossugar_trans"/>
</dbReference>
<dbReference type="KEGG" id="gla:GL50803_0011642"/>
<evidence type="ECO:0000313" key="12">
    <source>
        <dbReference type="Proteomes" id="UP000001548"/>
    </source>
</evidence>
<name>A8BXJ1_GIAIC</name>
<evidence type="ECO:0000313" key="11">
    <source>
        <dbReference type="EMBL" id="KAE8302574.1"/>
    </source>
</evidence>
<dbReference type="CDD" id="cd00761">
    <property type="entry name" value="Glyco_tranf_GTA_type"/>
    <property type="match status" value="1"/>
</dbReference>
<accession>A8BXJ1</accession>
<dbReference type="EMBL" id="AACB03000003">
    <property type="protein sequence ID" value="KAE8302574.1"/>
    <property type="molecule type" value="Genomic_DNA"/>
</dbReference>
<protein>
    <recommendedName>
        <fullName evidence="5">ceramide glucosyltransferase</fullName>
        <ecNumber evidence="5">2.4.1.80</ecNumber>
    </recommendedName>
</protein>
<gene>
    <name evidence="11" type="ORF">GL50803_0011642</name>
</gene>
<evidence type="ECO:0000256" key="7">
    <source>
        <dbReference type="ARBA" id="ARBA00022679"/>
    </source>
</evidence>
<dbReference type="OMA" id="VSKVNWM"/>
<dbReference type="GeneID" id="5697178"/>
<evidence type="ECO:0000256" key="9">
    <source>
        <dbReference type="ARBA" id="ARBA00022989"/>
    </source>
</evidence>
<dbReference type="EC" id="2.4.1.80" evidence="5"/>
<reference evidence="11 12" key="1">
    <citation type="journal article" date="2007" name="Science">
        <title>Genomic minimalism in the early diverging intestinal parasite Giardia lamblia.</title>
        <authorList>
            <person name="Morrison H.G."/>
            <person name="McArthur A.G."/>
            <person name="Gillin F.D."/>
            <person name="Aley S.B."/>
            <person name="Adam R.D."/>
            <person name="Olsen G.J."/>
            <person name="Best A.A."/>
            <person name="Cande W.Z."/>
            <person name="Chen F."/>
            <person name="Cipriano M.J."/>
            <person name="Davids B.J."/>
            <person name="Dawson S.C."/>
            <person name="Elmendorf H.G."/>
            <person name="Hehl A.B."/>
            <person name="Holder M.E."/>
            <person name="Huse S.M."/>
            <person name="Kim U.U."/>
            <person name="Lasek-Nesselquist E."/>
            <person name="Manning G."/>
            <person name="Nigam A."/>
            <person name="Nixon J.E."/>
            <person name="Palm D."/>
            <person name="Passamaneck N.E."/>
            <person name="Prabhu A."/>
            <person name="Reich C.I."/>
            <person name="Reiner D.S."/>
            <person name="Samuelson J."/>
            <person name="Svard S.G."/>
            <person name="Sogin M.L."/>
        </authorList>
    </citation>
    <scope>NUCLEOTIDE SEQUENCE [LARGE SCALE GENOMIC DNA]</scope>
    <source>
        <strain evidence="11 12">WB C6</strain>
    </source>
</reference>
<dbReference type="UniPathway" id="UPA00222"/>
<sequence length="537" mass="59315">MDGLTLSLVTAASTLAGCWGMLAVNRISELKNRPRVTEKTDAPMPSLAVVLPCHGSYSFARICERWNSQLNTTYSGPVSFVYVVESLDDPAFMTICRYLSQVHGLEEAGKAALSQDPSYLEKDVMLETSPHRSVRLAVAGVTSRSSQKIHNMLFALRDCTADFVAFLDDDIKVHRGTLDSLVFALRANPHALVSTGYSVEVPVAQATRAQKELPPFANQLIMVYRMINMISFSFTRVPFCWGGCFCMPRQAIYEGSPSPYSAWVDGGYSEDTILSHIAHQQGRSIICPRDAVLVNELHASNSIAKSYIPYLRRQLFVLKTYHTHYEKIANRLLLIAALGAFLSVDSMVILAVVRGICCISKLSLLGLLRSLIFFRSIEVVDRVYSFLFHVKDSLGLSTELGAIILKGQLFQVNALVVTLALLAAAHNTCFSLLVRLCNVQSPEKLQTKPSIRIGTTAIAILVHCFAMPILIISVMFKRQIRWGSRTYVCSEGRVASVELTSSALRSAKEKANAEEVLATDKVPVVKERIQANKKSLD</sequence>
<keyword evidence="10" id="KW-0472">Membrane</keyword>
<dbReference type="GO" id="GO:0006679">
    <property type="term" value="P:glucosylceramide biosynthetic process"/>
    <property type="evidence" value="ECO:0000318"/>
    <property type="project" value="GO_Central"/>
</dbReference>
<evidence type="ECO:0000256" key="6">
    <source>
        <dbReference type="ARBA" id="ARBA00022676"/>
    </source>
</evidence>
<organism evidence="11 12">
    <name type="scientific">Giardia intestinalis (strain ATCC 50803 / WB clone C6)</name>
    <name type="common">Giardia lamblia</name>
    <dbReference type="NCBI Taxonomy" id="184922"/>
    <lineage>
        <taxon>Eukaryota</taxon>
        <taxon>Metamonada</taxon>
        <taxon>Diplomonadida</taxon>
        <taxon>Hexamitidae</taxon>
        <taxon>Giardiinae</taxon>
        <taxon>Giardia</taxon>
    </lineage>
</organism>
<evidence type="ECO:0000256" key="4">
    <source>
        <dbReference type="ARBA" id="ARBA00006739"/>
    </source>
</evidence>
<dbReference type="GO" id="GO:0016020">
    <property type="term" value="C:membrane"/>
    <property type="evidence" value="ECO:0000318"/>
    <property type="project" value="GO_Central"/>
</dbReference>
<dbReference type="PANTHER" id="PTHR12726:SF0">
    <property type="entry name" value="CERAMIDE GLUCOSYLTRANSFERASE"/>
    <property type="match status" value="1"/>
</dbReference>
<dbReference type="VEuPathDB" id="GiardiaDB:GL50803_11642"/>
<dbReference type="SUPFAM" id="SSF53448">
    <property type="entry name" value="Nucleotide-diphospho-sugar transferases"/>
    <property type="match status" value="1"/>
</dbReference>
<comment type="similarity">
    <text evidence="4">Belongs to the glycosyltransferase 2 family.</text>
</comment>
<dbReference type="HOGENOM" id="CLU_507587_0_0_1"/>
<dbReference type="STRING" id="184922.A8BXJ1"/>
<evidence type="ECO:0000256" key="2">
    <source>
        <dbReference type="ARBA" id="ARBA00004760"/>
    </source>
</evidence>
<keyword evidence="6" id="KW-0328">Glycosyltransferase</keyword>
<dbReference type="InterPro" id="IPR025993">
    <property type="entry name" value="Ceramide_glucosylTrfase"/>
</dbReference>
<keyword evidence="7" id="KW-0808">Transferase</keyword>
<comment type="pathway">
    <text evidence="3">Sphingolipid metabolism.</text>
</comment>
<keyword evidence="8" id="KW-0812">Transmembrane</keyword>
<dbReference type="GO" id="GO:0008120">
    <property type="term" value="F:ceramide glucosyltransferase activity"/>
    <property type="evidence" value="ECO:0000318"/>
    <property type="project" value="GO_Central"/>
</dbReference>
<comment type="subcellular location">
    <subcellularLocation>
        <location evidence="1">Membrane</location>
        <topology evidence="1">Multi-pass membrane protein</topology>
    </subcellularLocation>
</comment>
<evidence type="ECO:0000256" key="8">
    <source>
        <dbReference type="ARBA" id="ARBA00022692"/>
    </source>
</evidence>
<dbReference type="Pfam" id="PF13506">
    <property type="entry name" value="Glyco_transf_21"/>
    <property type="match status" value="1"/>
</dbReference>
<evidence type="ECO:0000256" key="1">
    <source>
        <dbReference type="ARBA" id="ARBA00004141"/>
    </source>
</evidence>
<dbReference type="PANTHER" id="PTHR12726">
    <property type="entry name" value="CERAMIDE GLUCOSYLTRANSFERASE"/>
    <property type="match status" value="1"/>
</dbReference>
<dbReference type="Proteomes" id="UP000001548">
    <property type="component" value="Unassembled WGS sequence"/>
</dbReference>
<keyword evidence="12" id="KW-1185">Reference proteome</keyword>
<dbReference type="RefSeq" id="XP_001704299.1">
    <property type="nucleotide sequence ID" value="XM_001704247.1"/>
</dbReference>